<dbReference type="AlphaFoldDB" id="A0A8H7NZZ2"/>
<evidence type="ECO:0000313" key="2">
    <source>
        <dbReference type="EMBL" id="KAF9811736.1"/>
    </source>
</evidence>
<feature type="compositionally biased region" description="Basic and acidic residues" evidence="1">
    <location>
        <begin position="487"/>
        <end position="496"/>
    </location>
</feature>
<dbReference type="Proteomes" id="UP000639403">
    <property type="component" value="Unassembled WGS sequence"/>
</dbReference>
<comment type="caution">
    <text evidence="2">The sequence shown here is derived from an EMBL/GenBank/DDBJ whole genome shotgun (WGS) entry which is preliminary data.</text>
</comment>
<feature type="compositionally biased region" description="Low complexity" evidence="1">
    <location>
        <begin position="281"/>
        <end position="298"/>
    </location>
</feature>
<gene>
    <name evidence="2" type="ORF">IEO21_06459</name>
</gene>
<feature type="compositionally biased region" description="Pro residues" evidence="1">
    <location>
        <begin position="653"/>
        <end position="669"/>
    </location>
</feature>
<evidence type="ECO:0000313" key="3">
    <source>
        <dbReference type="Proteomes" id="UP000639403"/>
    </source>
</evidence>
<feature type="compositionally biased region" description="Basic and acidic residues" evidence="1">
    <location>
        <begin position="542"/>
        <end position="554"/>
    </location>
</feature>
<proteinExistence type="predicted"/>
<dbReference type="EMBL" id="JADOXO010000145">
    <property type="protein sequence ID" value="KAF9811736.1"/>
    <property type="molecule type" value="Genomic_DNA"/>
</dbReference>
<name>A0A8H7NZZ2_9APHY</name>
<feature type="compositionally biased region" description="Basic and acidic residues" evidence="1">
    <location>
        <begin position="700"/>
        <end position="719"/>
    </location>
</feature>
<feature type="compositionally biased region" description="Basic and acidic residues" evidence="1">
    <location>
        <begin position="426"/>
        <end position="435"/>
    </location>
</feature>
<feature type="compositionally biased region" description="Polar residues" evidence="1">
    <location>
        <begin position="441"/>
        <end position="450"/>
    </location>
</feature>
<reference evidence="2" key="1">
    <citation type="submission" date="2020-11" db="EMBL/GenBank/DDBJ databases">
        <authorList>
            <person name="Koelle M."/>
            <person name="Horta M.A.C."/>
            <person name="Nowrousian M."/>
            <person name="Ohm R.A."/>
            <person name="Benz P."/>
            <person name="Pilgard A."/>
        </authorList>
    </citation>
    <scope>NUCLEOTIDE SEQUENCE</scope>
    <source>
        <strain evidence="2">FPRL280</strain>
    </source>
</reference>
<feature type="region of interest" description="Disordered" evidence="1">
    <location>
        <begin position="260"/>
        <end position="744"/>
    </location>
</feature>
<reference evidence="2" key="2">
    <citation type="journal article" name="Front. Microbiol.">
        <title>Degradative Capacity of Two Strains of Rhodonia placenta: From Phenotype to Genotype.</title>
        <authorList>
            <person name="Kolle M."/>
            <person name="Horta M.A.C."/>
            <person name="Nowrousian M."/>
            <person name="Ohm R.A."/>
            <person name="Benz J.P."/>
            <person name="Pilgard A."/>
        </authorList>
    </citation>
    <scope>NUCLEOTIDE SEQUENCE</scope>
    <source>
        <strain evidence="2">FPRL280</strain>
    </source>
</reference>
<feature type="compositionally biased region" description="Polar residues" evidence="1">
    <location>
        <begin position="523"/>
        <end position="536"/>
    </location>
</feature>
<feature type="compositionally biased region" description="Low complexity" evidence="1">
    <location>
        <begin position="564"/>
        <end position="574"/>
    </location>
</feature>
<feature type="compositionally biased region" description="Polar residues" evidence="1">
    <location>
        <begin position="618"/>
        <end position="632"/>
    </location>
</feature>
<sequence>MPKRVPTPPPADDEPRYLTVVFPYPLYADMEREPDRIAFVYWMASCIGRDNLLALFHKPRSSNMVIIEVPRRYPGFSTVLGEHRWSEFLRQPSDEEKTKVSKVFYCTYRSGREVEKYGRRRKGWKRIFILDSFYETPQKKPKWLRINDIIKHPYPKTYRCEVPPEDKTREPLCRPLPVETFPRPPPVRPPTVGTPEWAKAKEAEALVSAKVKLPKNAWSAGAPASLKSAQSAKAKGEQSEQPGVSLGVINMSGWARGPNGPTLPPGLLSPPVLSWSNTGASIPGSTSSDSSSSSGGAHRPPPGLSRLRGGEASPALTGSSGVSSTSSSGGDASCATPIEPEPDHVVVAGGQRGLGRNPMADDLYGEDESDGSGPTESSIDFILEPDASESDDEEFEVPFHTPGPLGTEMERRTSWDDVEDTSEAQTQDHNHRGGGDVEPASTDTDTNLWGDNQIEAEPAKEWECPTHGARCSRGLCTEYGKYKAGKNRAEREKERANNAGKHGKKAKQQSGRDGSGSDGPWRTGSSKGHSPATGANNIAVRPKPDRFMNRDAGREAASSLARETSTTGSSGPSTIEAPTMPDRLKNGRQGSALSDAEPSRGGKSIPARLMRLDRKGESATSDNRTSKSSSAASGVPPMPPHLMRQSSTTAPSEKPPNPPPQNSAIPPRPQRFNSGPAKNANKTSTPAEIPQMPAWLVSKPTRDAPTKAEWLEENGEHVSGRKTPTQAAPNGNGPRGSADPWDLDYRPSLRMNVADSDVQSIAASTTGGWDNVSEGPWGGGNTAKKDKATKKGKAAEKGKAVKKNGGEQPKRSWADEMEEEDARPAAETDEEDAHSVAETDGWGSASKGPW</sequence>
<feature type="compositionally biased region" description="Acidic residues" evidence="1">
    <location>
        <begin position="386"/>
        <end position="396"/>
    </location>
</feature>
<feature type="compositionally biased region" description="Low complexity" evidence="1">
    <location>
        <begin position="317"/>
        <end position="330"/>
    </location>
</feature>
<feature type="region of interest" description="Disordered" evidence="1">
    <location>
        <begin position="173"/>
        <end position="194"/>
    </location>
</feature>
<feature type="compositionally biased region" description="Basic and acidic residues" evidence="1">
    <location>
        <begin position="793"/>
        <end position="814"/>
    </location>
</feature>
<protein>
    <submittedName>
        <fullName evidence="2">Uncharacterized protein</fullName>
    </submittedName>
</protein>
<feature type="compositionally biased region" description="Acidic residues" evidence="1">
    <location>
        <begin position="815"/>
        <end position="832"/>
    </location>
</feature>
<organism evidence="2 3">
    <name type="scientific">Rhodonia placenta</name>
    <dbReference type="NCBI Taxonomy" id="104341"/>
    <lineage>
        <taxon>Eukaryota</taxon>
        <taxon>Fungi</taxon>
        <taxon>Dikarya</taxon>
        <taxon>Basidiomycota</taxon>
        <taxon>Agaricomycotina</taxon>
        <taxon>Agaricomycetes</taxon>
        <taxon>Polyporales</taxon>
        <taxon>Adustoporiaceae</taxon>
        <taxon>Rhodonia</taxon>
    </lineage>
</organism>
<accession>A0A8H7NZZ2</accession>
<feature type="region of interest" description="Disordered" evidence="1">
    <location>
        <begin position="762"/>
        <end position="850"/>
    </location>
</feature>
<evidence type="ECO:0000256" key="1">
    <source>
        <dbReference type="SAM" id="MobiDB-lite"/>
    </source>
</evidence>